<dbReference type="PANTHER" id="PTHR10625">
    <property type="entry name" value="HISTONE DEACETYLASE HDAC1-RELATED"/>
    <property type="match status" value="1"/>
</dbReference>
<reference evidence="2 3" key="1">
    <citation type="submission" date="2023-08" db="EMBL/GenBank/DDBJ databases">
        <title>Draft genome sequence of Thermococcus waiotapuensis WT1T, a thermophilic sulphur-dependent archaeon from order Thermococcales.</title>
        <authorList>
            <person name="Manners S.H."/>
            <person name="Carere C.R."/>
            <person name="Dhami M.K."/>
            <person name="Dobson R.C.J."/>
            <person name="Stott M.B."/>
        </authorList>
    </citation>
    <scope>NUCLEOTIDE SEQUENCE [LARGE SCALE GENOMIC DNA]</scope>
    <source>
        <strain evidence="2 3">WT1</strain>
    </source>
</reference>
<dbReference type="AlphaFoldDB" id="A0AAE4NWN7"/>
<dbReference type="SUPFAM" id="SSF52768">
    <property type="entry name" value="Arginase/deacetylase"/>
    <property type="match status" value="1"/>
</dbReference>
<dbReference type="RefSeq" id="WP_315341762.1">
    <property type="nucleotide sequence ID" value="NZ_JAVDZE010000002.1"/>
</dbReference>
<sequence length="333" mass="36686">MEPGVLYSPVFLEHRPKNYHPENPGRLEKAVESLRKAGLWRPLEPEPVPEEELLRVHSEDYVELVKSLGERFTYIDPDTYVSPGTFKAALTAFGASKTAVELALEKKGLYLALVRPPGHHAGESGRAFNAPTLGFCIFNNAAYAAKVAEEKAGKVLVIDFDAHHGNGTQEILWNDEKAVHIDLHERDIYPMSGYEHEVGGKDAEGTKINIPMPHYAGDDDYIYAWEEIVLPVMAQLRPRLIIISAGFDGFLGEGLTTLRLSEAFFAYAGSTLSRYPLAVILEGGYSIGLEKGLPAFIGGYLSGEIREVPVTPSYGALTTVSAVKEVQGQWWEL</sequence>
<dbReference type="EMBL" id="JAVDZE010000002">
    <property type="protein sequence ID" value="MDV3104072.1"/>
    <property type="molecule type" value="Genomic_DNA"/>
</dbReference>
<evidence type="ECO:0000313" key="2">
    <source>
        <dbReference type="EMBL" id="MDV3104072.1"/>
    </source>
</evidence>
<keyword evidence="3" id="KW-1185">Reference proteome</keyword>
<dbReference type="Gene3D" id="3.40.800.20">
    <property type="entry name" value="Histone deacetylase domain"/>
    <property type="match status" value="1"/>
</dbReference>
<dbReference type="GO" id="GO:0040029">
    <property type="term" value="P:epigenetic regulation of gene expression"/>
    <property type="evidence" value="ECO:0007669"/>
    <property type="project" value="TreeGrafter"/>
</dbReference>
<evidence type="ECO:0000313" key="3">
    <source>
        <dbReference type="Proteomes" id="UP001245683"/>
    </source>
</evidence>
<protein>
    <submittedName>
        <fullName evidence="2">Histone deacetylase family protein</fullName>
    </submittedName>
</protein>
<gene>
    <name evidence="2" type="ORF">RBI02_05890</name>
</gene>
<dbReference type="InterPro" id="IPR037138">
    <property type="entry name" value="His_deacetylse_dom_sf"/>
</dbReference>
<dbReference type="GO" id="GO:0004407">
    <property type="term" value="F:histone deacetylase activity"/>
    <property type="evidence" value="ECO:0007669"/>
    <property type="project" value="TreeGrafter"/>
</dbReference>
<feature type="domain" description="Histone deacetylase" evidence="1">
    <location>
        <begin position="20"/>
        <end position="287"/>
    </location>
</feature>
<organism evidence="2 3">
    <name type="scientific">Thermococcus waiotapuensis</name>
    <dbReference type="NCBI Taxonomy" id="90909"/>
    <lineage>
        <taxon>Archaea</taxon>
        <taxon>Methanobacteriati</taxon>
        <taxon>Methanobacteriota</taxon>
        <taxon>Thermococci</taxon>
        <taxon>Thermococcales</taxon>
        <taxon>Thermococcaceae</taxon>
        <taxon>Thermococcus</taxon>
    </lineage>
</organism>
<name>A0AAE4NWN7_9EURY</name>
<comment type="caution">
    <text evidence="2">The sequence shown here is derived from an EMBL/GenBank/DDBJ whole genome shotgun (WGS) entry which is preliminary data.</text>
</comment>
<dbReference type="Proteomes" id="UP001245683">
    <property type="component" value="Unassembled WGS sequence"/>
</dbReference>
<dbReference type="Pfam" id="PF00850">
    <property type="entry name" value="Hist_deacetyl"/>
    <property type="match status" value="1"/>
</dbReference>
<dbReference type="InterPro" id="IPR023696">
    <property type="entry name" value="Ureohydrolase_dom_sf"/>
</dbReference>
<dbReference type="PANTHER" id="PTHR10625:SF10">
    <property type="entry name" value="HISTONE DEACETYLASE HDAC1"/>
    <property type="match status" value="1"/>
</dbReference>
<dbReference type="CDD" id="cd10001">
    <property type="entry name" value="HDAC_classII_APAH"/>
    <property type="match status" value="1"/>
</dbReference>
<dbReference type="InterPro" id="IPR023801">
    <property type="entry name" value="His_deacetylse_dom"/>
</dbReference>
<evidence type="ECO:0000259" key="1">
    <source>
        <dbReference type="Pfam" id="PF00850"/>
    </source>
</evidence>
<accession>A0AAE4NWN7</accession>
<dbReference type="InterPro" id="IPR000286">
    <property type="entry name" value="HDACs"/>
</dbReference>
<dbReference type="PRINTS" id="PR01270">
    <property type="entry name" value="HDASUPER"/>
</dbReference>
<proteinExistence type="predicted"/>